<feature type="transmembrane region" description="Helical" evidence="2">
    <location>
        <begin position="186"/>
        <end position="214"/>
    </location>
</feature>
<reference evidence="4" key="1">
    <citation type="submission" date="2023-08" db="EMBL/GenBank/DDBJ databases">
        <authorList>
            <person name="Audoor S."/>
            <person name="Bilcke G."/>
        </authorList>
    </citation>
    <scope>NUCLEOTIDE SEQUENCE</scope>
</reference>
<evidence type="ECO:0000256" key="2">
    <source>
        <dbReference type="SAM" id="Phobius"/>
    </source>
</evidence>
<comment type="caution">
    <text evidence="4">The sequence shown here is derived from an EMBL/GenBank/DDBJ whole genome shotgun (WGS) entry which is preliminary data.</text>
</comment>
<dbReference type="Proteomes" id="UP001295423">
    <property type="component" value="Unassembled WGS sequence"/>
</dbReference>
<feature type="signal peptide" evidence="3">
    <location>
        <begin position="1"/>
        <end position="21"/>
    </location>
</feature>
<keyword evidence="2" id="KW-0472">Membrane</keyword>
<keyword evidence="2" id="KW-0812">Transmembrane</keyword>
<evidence type="ECO:0000256" key="1">
    <source>
        <dbReference type="SAM" id="MobiDB-lite"/>
    </source>
</evidence>
<feature type="region of interest" description="Disordered" evidence="1">
    <location>
        <begin position="232"/>
        <end position="265"/>
    </location>
</feature>
<evidence type="ECO:0000313" key="5">
    <source>
        <dbReference type="Proteomes" id="UP001295423"/>
    </source>
</evidence>
<sequence>MQLRHGLLSTLILALFSSAKGQEDKKYGIYKSSAMVSITWTTDQVVSFQTEEVYAIEKATTLYFSGLLADESSSAFKSESDIISTSVQARKQKIGNDYVILESVVEVMNIGEEGMLDVAGLLMFLTNKNTTDSTFAHLDKIVDIGYNIDMISFTTSMESSELVKVVDDRGIIAYEEAKHTTKERTLVTVTIIVAFALCTISLILVWVAGGWLALRKRVKYLLRREEEFTQMRDEIKSRPTEDTDTGSPESGDMTNPSGILGVNPRALDGMGVKMTPVRGYGNGDTASDVFTPGSQATSYSDTGRIPLGITSMRKLIPGRGSPDYDQELAERNSPQLSYESKRLDYQSEEEERDI</sequence>
<protein>
    <submittedName>
        <fullName evidence="4">Uncharacterized protein</fullName>
    </submittedName>
</protein>
<gene>
    <name evidence="4" type="ORF">CYCCA115_LOCUS485</name>
</gene>
<keyword evidence="2" id="KW-1133">Transmembrane helix</keyword>
<feature type="compositionally biased region" description="Polar residues" evidence="1">
    <location>
        <begin position="245"/>
        <end position="257"/>
    </location>
</feature>
<feature type="region of interest" description="Disordered" evidence="1">
    <location>
        <begin position="313"/>
        <end position="354"/>
    </location>
</feature>
<proteinExistence type="predicted"/>
<feature type="compositionally biased region" description="Basic and acidic residues" evidence="1">
    <location>
        <begin position="232"/>
        <end position="241"/>
    </location>
</feature>
<evidence type="ECO:0000256" key="3">
    <source>
        <dbReference type="SAM" id="SignalP"/>
    </source>
</evidence>
<name>A0AAD2CCA1_9STRA</name>
<feature type="chain" id="PRO_5042233242" evidence="3">
    <location>
        <begin position="22"/>
        <end position="354"/>
    </location>
</feature>
<keyword evidence="5" id="KW-1185">Reference proteome</keyword>
<accession>A0AAD2CCA1</accession>
<organism evidence="4 5">
    <name type="scientific">Cylindrotheca closterium</name>
    <dbReference type="NCBI Taxonomy" id="2856"/>
    <lineage>
        <taxon>Eukaryota</taxon>
        <taxon>Sar</taxon>
        <taxon>Stramenopiles</taxon>
        <taxon>Ochrophyta</taxon>
        <taxon>Bacillariophyta</taxon>
        <taxon>Bacillariophyceae</taxon>
        <taxon>Bacillariophycidae</taxon>
        <taxon>Bacillariales</taxon>
        <taxon>Bacillariaceae</taxon>
        <taxon>Cylindrotheca</taxon>
    </lineage>
</organism>
<keyword evidence="3" id="KW-0732">Signal</keyword>
<evidence type="ECO:0000313" key="4">
    <source>
        <dbReference type="EMBL" id="CAJ1907362.1"/>
    </source>
</evidence>
<dbReference type="EMBL" id="CAKOGP040000001">
    <property type="protein sequence ID" value="CAJ1907362.1"/>
    <property type="molecule type" value="Genomic_DNA"/>
</dbReference>
<dbReference type="AlphaFoldDB" id="A0AAD2CCA1"/>